<name>A0ABP9Q1Y8_9PSEU</name>
<evidence type="ECO:0000313" key="2">
    <source>
        <dbReference type="Proteomes" id="UP001428817"/>
    </source>
</evidence>
<proteinExistence type="predicted"/>
<sequence>MNLISHPALEQALLAFHVALERHAPDDTHSRFGDWVDGSGTRIVEALLKDGWQPPVPSWMEDSDGMG</sequence>
<gene>
    <name evidence="1" type="ORF">GCM10023321_30280</name>
</gene>
<keyword evidence="2" id="KW-1185">Reference proteome</keyword>
<dbReference type="RefSeq" id="WP_185064061.1">
    <property type="nucleotide sequence ID" value="NZ_BAABJP010000010.1"/>
</dbReference>
<organism evidence="1 2">
    <name type="scientific">Pseudonocardia eucalypti</name>
    <dbReference type="NCBI Taxonomy" id="648755"/>
    <lineage>
        <taxon>Bacteria</taxon>
        <taxon>Bacillati</taxon>
        <taxon>Actinomycetota</taxon>
        <taxon>Actinomycetes</taxon>
        <taxon>Pseudonocardiales</taxon>
        <taxon>Pseudonocardiaceae</taxon>
        <taxon>Pseudonocardia</taxon>
    </lineage>
</organism>
<accession>A0ABP9Q1Y8</accession>
<evidence type="ECO:0008006" key="3">
    <source>
        <dbReference type="Google" id="ProtNLM"/>
    </source>
</evidence>
<evidence type="ECO:0000313" key="1">
    <source>
        <dbReference type="EMBL" id="GAA5155864.1"/>
    </source>
</evidence>
<reference evidence="2" key="1">
    <citation type="journal article" date="2019" name="Int. J. Syst. Evol. Microbiol.">
        <title>The Global Catalogue of Microorganisms (GCM) 10K type strain sequencing project: providing services to taxonomists for standard genome sequencing and annotation.</title>
        <authorList>
            <consortium name="The Broad Institute Genomics Platform"/>
            <consortium name="The Broad Institute Genome Sequencing Center for Infectious Disease"/>
            <person name="Wu L."/>
            <person name="Ma J."/>
        </authorList>
    </citation>
    <scope>NUCLEOTIDE SEQUENCE [LARGE SCALE GENOMIC DNA]</scope>
    <source>
        <strain evidence="2">JCM 18303</strain>
    </source>
</reference>
<dbReference type="EMBL" id="BAABJP010000010">
    <property type="protein sequence ID" value="GAA5155864.1"/>
    <property type="molecule type" value="Genomic_DNA"/>
</dbReference>
<protein>
    <recommendedName>
        <fullName evidence="3">Acyl-CoA dehydrogenase</fullName>
    </recommendedName>
</protein>
<comment type="caution">
    <text evidence="1">The sequence shown here is derived from an EMBL/GenBank/DDBJ whole genome shotgun (WGS) entry which is preliminary data.</text>
</comment>
<dbReference type="Proteomes" id="UP001428817">
    <property type="component" value="Unassembled WGS sequence"/>
</dbReference>